<dbReference type="InterPro" id="IPR015210">
    <property type="entry name" value="NaeI"/>
</dbReference>
<dbReference type="InterPro" id="IPR011335">
    <property type="entry name" value="Restrct_endonuc-II-like"/>
</dbReference>
<dbReference type="Gene3D" id="1.10.10.10">
    <property type="entry name" value="Winged helix-like DNA-binding domain superfamily/Winged helix DNA-binding domain"/>
    <property type="match status" value="1"/>
</dbReference>
<dbReference type="GO" id="GO:0009307">
    <property type="term" value="P:DNA restriction-modification system"/>
    <property type="evidence" value="ECO:0007669"/>
    <property type="project" value="InterPro"/>
</dbReference>
<dbReference type="STRING" id="33903.AQJ43_36090"/>
<feature type="region of interest" description="Disordered" evidence="4">
    <location>
        <begin position="62"/>
        <end position="137"/>
    </location>
</feature>
<dbReference type="Gene3D" id="3.40.50.300">
    <property type="entry name" value="P-loop containing nucleotide triphosphate hydrolases"/>
    <property type="match status" value="1"/>
</dbReference>
<dbReference type="Proteomes" id="UP000302139">
    <property type="component" value="Unassembled WGS sequence"/>
</dbReference>
<feature type="domain" description="Type II restriction enzyme NaeI" evidence="5">
    <location>
        <begin position="1364"/>
        <end position="1655"/>
    </location>
</feature>
<keyword evidence="1" id="KW-0540">Nuclease</keyword>
<evidence type="ECO:0000256" key="1">
    <source>
        <dbReference type="ARBA" id="ARBA00022722"/>
    </source>
</evidence>
<dbReference type="CDD" id="cd22338">
    <property type="entry name" value="NaeI-like"/>
    <property type="match status" value="1"/>
</dbReference>
<proteinExistence type="predicted"/>
<organism evidence="6 9">
    <name type="scientific">Streptomyces avermitilis</name>
    <dbReference type="NCBI Taxonomy" id="33903"/>
    <lineage>
        <taxon>Bacteria</taxon>
        <taxon>Bacillati</taxon>
        <taxon>Actinomycetota</taxon>
        <taxon>Actinomycetes</taxon>
        <taxon>Kitasatosporales</taxon>
        <taxon>Streptomycetaceae</taxon>
        <taxon>Streptomyces</taxon>
    </lineage>
</organism>
<dbReference type="GeneID" id="41539428"/>
<dbReference type="GO" id="GO:0009036">
    <property type="term" value="F:type II site-specific deoxyribonuclease activity"/>
    <property type="evidence" value="ECO:0007669"/>
    <property type="project" value="InterPro"/>
</dbReference>
<protein>
    <recommendedName>
        <fullName evidence="5">Type II restriction enzyme NaeI domain-containing protein</fullName>
    </recommendedName>
</protein>
<evidence type="ECO:0000256" key="3">
    <source>
        <dbReference type="ARBA" id="ARBA00022801"/>
    </source>
</evidence>
<feature type="region of interest" description="Disordered" evidence="4">
    <location>
        <begin position="1"/>
        <end position="32"/>
    </location>
</feature>
<evidence type="ECO:0000313" key="9">
    <source>
        <dbReference type="Proteomes" id="UP000302139"/>
    </source>
</evidence>
<keyword evidence="2" id="KW-0255">Endonuclease</keyword>
<feature type="compositionally biased region" description="Polar residues" evidence="4">
    <location>
        <begin position="1"/>
        <end position="13"/>
    </location>
</feature>
<feature type="compositionally biased region" description="Low complexity" evidence="4">
    <location>
        <begin position="107"/>
        <end position="122"/>
    </location>
</feature>
<reference evidence="7 8" key="1">
    <citation type="submission" date="2019-04" db="EMBL/GenBank/DDBJ databases">
        <title>Draft genome sequences of Streptomyces avermitilis ATCC 31267.</title>
        <authorList>
            <person name="Komaki H."/>
            <person name="Tamura T."/>
            <person name="Hosoyama A."/>
        </authorList>
    </citation>
    <scope>NUCLEOTIDE SEQUENCE [LARGE SCALE GENOMIC DNA]</scope>
    <source>
        <strain evidence="7 8">ATCC 31267</strain>
    </source>
</reference>
<dbReference type="InterPro" id="IPR011990">
    <property type="entry name" value="TPR-like_helical_dom_sf"/>
</dbReference>
<gene>
    <name evidence="6" type="ORF">SAV14893_015290</name>
    <name evidence="7" type="ORF">SAV31267_072470</name>
</gene>
<dbReference type="InterPro" id="IPR036388">
    <property type="entry name" value="WH-like_DNA-bd_sf"/>
</dbReference>
<dbReference type="GO" id="GO:0003677">
    <property type="term" value="F:DNA binding"/>
    <property type="evidence" value="ECO:0007669"/>
    <property type="project" value="InterPro"/>
</dbReference>
<evidence type="ECO:0000313" key="8">
    <source>
        <dbReference type="Proteomes" id="UP000299211"/>
    </source>
</evidence>
<evidence type="ECO:0000313" key="6">
    <source>
        <dbReference type="EMBL" id="GDY62136.1"/>
    </source>
</evidence>
<evidence type="ECO:0000256" key="2">
    <source>
        <dbReference type="ARBA" id="ARBA00022759"/>
    </source>
</evidence>
<feature type="compositionally biased region" description="Pro residues" evidence="4">
    <location>
        <begin position="90"/>
        <end position="99"/>
    </location>
</feature>
<comment type="caution">
    <text evidence="6">The sequence shown here is derived from an EMBL/GenBank/DDBJ whole genome shotgun (WGS) entry which is preliminary data.</text>
</comment>
<dbReference type="NCBIfam" id="NF041121">
    <property type="entry name" value="SAV_2336_NTERM"/>
    <property type="match status" value="1"/>
</dbReference>
<name>A0A4D4LRX8_STRAX</name>
<dbReference type="InterPro" id="IPR047738">
    <property type="entry name" value="SAV_2336-like_N"/>
</dbReference>
<dbReference type="Proteomes" id="UP000299211">
    <property type="component" value="Unassembled WGS sequence"/>
</dbReference>
<evidence type="ECO:0000256" key="4">
    <source>
        <dbReference type="SAM" id="MobiDB-lite"/>
    </source>
</evidence>
<sequence>MTPGSAATGTSDMSGDFENSGEDSGGSGDALPRLLSALHGAVPGLDGTALAEALWLAARMARDQDPAVDAPARTATGTPETEGRAQRPSAPGPRQPFPVPDDDGTRAPDATDPAPAASPALPLHERLPGSGTTLRGHPVAAPRAAVLPHALELTRALRPWKRPWSEGRRAQLDMDATVDGYARSGELLPVFTAAPERWFDLALVVDRSPGMQVWRETIAEFAAVLDRLGAFRTLQVADLTFDTAQRPHTPGQLRSTDGRRLVVVVSDCTAKAWRRPEVWHLLRDWAGATPTAVLNPLPAKLWRRGGLNLPTVRFTPAAPGATRSRVPHEPPPLLDVSPDPDEDPWLPIPVLSLTPHSLGRWSRALMRGDPDGCTAVLVPPTGRLPGPARPRGVPLPPDTLAKGFLRTAAPRAARLAVLCSPFDRLSLRLLHVIRQELVPEATTADVAEVVTSGVFALEGDGTGPVELVLPAEAQTVLQEQLGAHEVWGIHRAISRHVASRGDGRALLSAAAYDPEGARELRGEREAFAEASRRTLELLGLAETGEKWVSGADGLPPAPPVFVEYNAVAEEMRAQIASGRSRVVLVTARNEAPGAGRTALALQVARLVREHFPDGQFHVDLRGSRRVPLPPDAALHLLLRLLGTPAEGIPREPDDIAAALHSALRGKRVLLVVDDASTPELLRCFAGEPPEGCAVIVTARGLPPGLPAHCSEVWLDSLSADGALTLLEATLRRTIRDDDLLRPLLSGTTWWPLTVRLLGSWLNSANPPELAYLLYGAGEQPLSLEGFLRLRLDHLPWASATALHQLAVAETGEFSFPEALALMGPVPDARRLLDTLVDEGLLERRGPDAYGFHGAVHDHLHGRTAYAVERGEAAARLLDFYRSAAATMYENRRPGTALARRLDAPPLPVRLPEGWIPNALALLDRTGRSALGAWVLFLLQDAGATTPYRTLYEQAAHTFLERTSDFVPGAWGVAALAHAQYEGGRPDDAWHTVEALSWPEVARWQGPLSGTNALLLGRLTLARGLLDRAVGELRLACLLFHEDADRHGEATASLVLARAFLRRDEPVQAVAPAVRAARFFEDLGLTAETGNALLCLESAFSATGADEELLTAQRRVRAHFRTRHLRDEEAQALARTAHTLLRLGRPAEAEEAARAALALLEGSDHEAAREAARNALNSSLHPGPAARTVIAVDTSPYTSAVGILDTVTRTLRSGTAVTADEQLAACTWHDSCLIFVDQAVPLGPLLTELADRLPAELEAVGELAPPRLAVHVGPLETDPVDLTSDVGVEYTRAMLRSAEFRRLSDHYPDHPTLCISPEAYKALTADGRPLLRFAPHLVTSAAGTEVCVVLTPLGHAYADDSELLRLARTFNELDPDGRRLAGALRDCFDAALDMENTGRFDLRQLRGRERALTALELERSLCRAFPFDAGESTDLVWRPSGRRAPVPFELRLSLTGPNWRFSPHTQDVLCLVVQADDRASRWSAGLIRVRPDALTRTSEPENDGTAVLTTSARRSAVLWLRRDAPLPENVLLHLDDATRAAILAPKDAVGRTAEFFRRVQGRPVPVTALRPLLRGQDHKRRVREAVVVLRPEGVLVVRGNSWGRAVAEALRLRRPAEDELLSVRLAAHRPGHGDRPTVSIGAGTWVVAASDDPVVPFVEGFPAPSWLS</sequence>
<dbReference type="Pfam" id="PF09126">
    <property type="entry name" value="NaeI"/>
    <property type="match status" value="1"/>
</dbReference>
<dbReference type="SUPFAM" id="SSF52540">
    <property type="entry name" value="P-loop containing nucleoside triphosphate hydrolases"/>
    <property type="match status" value="1"/>
</dbReference>
<accession>A0A4D4LRX8</accession>
<dbReference type="InterPro" id="IPR027417">
    <property type="entry name" value="P-loop_NTPase"/>
</dbReference>
<evidence type="ECO:0000313" key="7">
    <source>
        <dbReference type="EMBL" id="GDY77762.1"/>
    </source>
</evidence>
<reference evidence="6 9" key="2">
    <citation type="submission" date="2019-04" db="EMBL/GenBank/DDBJ databases">
        <title>Draft genome sequences of Streptomyces avermitilis NBRC 14893.</title>
        <authorList>
            <person name="Komaki H."/>
            <person name="Tamura T."/>
            <person name="Hosoyama A."/>
        </authorList>
    </citation>
    <scope>NUCLEOTIDE SEQUENCE [LARGE SCALE GENOMIC DNA]</scope>
    <source>
        <strain evidence="6 9">NBRC 14893</strain>
    </source>
</reference>
<dbReference type="SUPFAM" id="SSF48452">
    <property type="entry name" value="TPR-like"/>
    <property type="match status" value="1"/>
</dbReference>
<dbReference type="RefSeq" id="WP_010983774.1">
    <property type="nucleotide sequence ID" value="NZ_BAABTN010000088.1"/>
</dbReference>
<dbReference type="EMBL" id="BJHX01000001">
    <property type="protein sequence ID" value="GDY62136.1"/>
    <property type="molecule type" value="Genomic_DNA"/>
</dbReference>
<dbReference type="Gene3D" id="3.40.600.10">
    <property type="entry name" value="DNA mismatch repair MutH/Restriction endonuclease, type II"/>
    <property type="match status" value="1"/>
</dbReference>
<dbReference type="SUPFAM" id="SSF52980">
    <property type="entry name" value="Restriction endonuclease-like"/>
    <property type="match status" value="1"/>
</dbReference>
<dbReference type="Gene3D" id="1.25.40.10">
    <property type="entry name" value="Tetratricopeptide repeat domain"/>
    <property type="match status" value="1"/>
</dbReference>
<dbReference type="EMBL" id="BJHY01000001">
    <property type="protein sequence ID" value="GDY77762.1"/>
    <property type="molecule type" value="Genomic_DNA"/>
</dbReference>
<evidence type="ECO:0000259" key="5">
    <source>
        <dbReference type="Pfam" id="PF09126"/>
    </source>
</evidence>
<dbReference type="InterPro" id="IPR037057">
    <property type="entry name" value="DNA_rep_MutH/T2_RE_sf"/>
</dbReference>
<keyword evidence="3" id="KW-0378">Hydrolase</keyword>